<evidence type="ECO:0000313" key="9">
    <source>
        <dbReference type="Proteomes" id="UP000257039"/>
    </source>
</evidence>
<proteinExistence type="inferred from homology"/>
<accession>A0A4P9VLX4</accession>
<keyword evidence="4 5" id="KW-0975">Bacterial flagellum</keyword>
<comment type="function">
    <text evidence="5">Required for morphogenesis and for the elongation of the flagellar filament by facilitating polymerization of the flagellin monomers at the tip of growing filament. Forms a capping structure, which prevents flagellin subunits (transported through the central channel of the flagellum) from leaking out without polymerization at the distal end.</text>
</comment>
<evidence type="ECO:0000256" key="3">
    <source>
        <dbReference type="ARBA" id="ARBA00023054"/>
    </source>
</evidence>
<gene>
    <name evidence="8" type="ORF">B9G39_09000</name>
</gene>
<dbReference type="InterPro" id="IPR040026">
    <property type="entry name" value="FliD"/>
</dbReference>
<feature type="domain" description="Flagellar hook-associated protein 2 C-terminal" evidence="7">
    <location>
        <begin position="223"/>
        <end position="455"/>
    </location>
</feature>
<dbReference type="Pfam" id="PF02465">
    <property type="entry name" value="FliD_N"/>
    <property type="match status" value="1"/>
</dbReference>
<sequence length="666" mass="69225">MASISSVGFGSGLFSSDLIDQLVEVEREPTVKRLDLREAEINTQLSDFGRIQSALINLRLSARVLSNPDALGTLKATSTASNFSATVDDSSAITGTYSVEVTALAQAHSIATGVFVDKETTLGTGTLNITAGGTSAAITIDNGNNTLEGVRDAINAESSLNVSASVIDTGSGYQLVLAATETGLDNAIEVTVTDDDGNNTDTSGLSQLAFNVSAQNLTETVTALDSSVKINGITLTRSSNVIDDAITGVTLNLSGKNADSPATLKLELDSDGITDRVQDFVDKYNELQTLVNEVTAFDTSTNQAGSLLGDASLRNIMSQTRNLLGSVVSGLESAGVRTLSEIGITTKASTGDASTDSGTLIFDATTFNQKLASSRDDIMAIFAEQGRTSDSQVKFLSSTDLTKAGSYSINVTQLATRGALTGSLGLVAPVTIDDNNNTFKIKVNGVESADITLTNGSYTLDQLTTEIATQINADSNLKGANATVNVSVDGSNQLQITSTKYGSSSAVEITQIDTNTTATLGLSVVAGTAGVDVVGTINGKTATGVGQTLKAATGDDSTGIQVQITGGAIGDRGTVTFIEGVAEQLVSLVTNFVSVDGALTTKTDGLNTTLQQISNERVKLDERLESFRERITKQFIAADILVTKLQSTQDYIKQQLDALNGVNKNN</sequence>
<feature type="domain" description="Flagellar hook-associated protein 2 N-terminal" evidence="6">
    <location>
        <begin position="11"/>
        <end position="108"/>
    </location>
</feature>
<dbReference type="InterPro" id="IPR003481">
    <property type="entry name" value="FliD_N"/>
</dbReference>
<dbReference type="PANTHER" id="PTHR30288">
    <property type="entry name" value="FLAGELLAR CAP/ASSEMBLY PROTEIN FLID"/>
    <property type="match status" value="1"/>
</dbReference>
<keyword evidence="9" id="KW-1185">Reference proteome</keyword>
<dbReference type="PANTHER" id="PTHR30288:SF0">
    <property type="entry name" value="FLAGELLAR HOOK-ASSOCIATED PROTEIN 2"/>
    <property type="match status" value="1"/>
</dbReference>
<dbReference type="InterPro" id="IPR010809">
    <property type="entry name" value="FliD_C"/>
</dbReference>
<comment type="caution">
    <text evidence="8">The sequence shown here is derived from an EMBL/GenBank/DDBJ whole genome shotgun (WGS) entry which is preliminary data.</text>
</comment>
<keyword evidence="3" id="KW-0175">Coiled coil</keyword>
<evidence type="ECO:0000259" key="7">
    <source>
        <dbReference type="Pfam" id="PF07195"/>
    </source>
</evidence>
<dbReference type="GO" id="GO:0005576">
    <property type="term" value="C:extracellular region"/>
    <property type="evidence" value="ECO:0007669"/>
    <property type="project" value="UniProtKB-SubCell"/>
</dbReference>
<comment type="subunit">
    <text evidence="2 5">Homopentamer.</text>
</comment>
<dbReference type="GO" id="GO:0009424">
    <property type="term" value="C:bacterial-type flagellum hook"/>
    <property type="evidence" value="ECO:0007669"/>
    <property type="project" value="UniProtKB-UniRule"/>
</dbReference>
<reference evidence="8 9" key="1">
    <citation type="submission" date="2017-04" db="EMBL/GenBank/DDBJ databases">
        <title>Draft genome sequence of Zooshikella ganghwensis VG4 isolated from Red Sea sediments.</title>
        <authorList>
            <person name="Rehman Z."/>
            <person name="Alam I."/>
            <person name="Kamau A."/>
            <person name="Bajic V."/>
            <person name="Leiknes T."/>
        </authorList>
    </citation>
    <scope>NUCLEOTIDE SEQUENCE [LARGE SCALE GENOMIC DNA]</scope>
    <source>
        <strain evidence="8 9">VG4</strain>
    </source>
</reference>
<dbReference type="GO" id="GO:0007155">
    <property type="term" value="P:cell adhesion"/>
    <property type="evidence" value="ECO:0007669"/>
    <property type="project" value="InterPro"/>
</dbReference>
<comment type="similarity">
    <text evidence="1 5">Belongs to the FliD family.</text>
</comment>
<organism evidence="8 9">
    <name type="scientific">Zooshikella ganghwensis</name>
    <dbReference type="NCBI Taxonomy" id="202772"/>
    <lineage>
        <taxon>Bacteria</taxon>
        <taxon>Pseudomonadati</taxon>
        <taxon>Pseudomonadota</taxon>
        <taxon>Gammaproteobacteria</taxon>
        <taxon>Oceanospirillales</taxon>
        <taxon>Zooshikellaceae</taxon>
        <taxon>Zooshikella</taxon>
    </lineage>
</organism>
<feature type="domain" description="Flagellar hook-associated protein 2 C-terminal" evidence="7">
    <location>
        <begin position="575"/>
        <end position="647"/>
    </location>
</feature>
<dbReference type="AlphaFoldDB" id="A0A4P9VLX4"/>
<evidence type="ECO:0000256" key="5">
    <source>
        <dbReference type="RuleBase" id="RU362066"/>
    </source>
</evidence>
<evidence type="ECO:0000256" key="4">
    <source>
        <dbReference type="ARBA" id="ARBA00023143"/>
    </source>
</evidence>
<evidence type="ECO:0000259" key="6">
    <source>
        <dbReference type="Pfam" id="PF02465"/>
    </source>
</evidence>
<evidence type="ECO:0000256" key="2">
    <source>
        <dbReference type="ARBA" id="ARBA00011255"/>
    </source>
</evidence>
<evidence type="ECO:0000313" key="8">
    <source>
        <dbReference type="EMBL" id="RDH43569.1"/>
    </source>
</evidence>
<keyword evidence="5" id="KW-0964">Secreted</keyword>
<dbReference type="Pfam" id="PF07195">
    <property type="entry name" value="FliD_C"/>
    <property type="match status" value="2"/>
</dbReference>
<protein>
    <recommendedName>
        <fullName evidence="5">Flagellar hook-associated protein 2</fullName>
        <shortName evidence="5">HAP2</shortName>
    </recommendedName>
    <alternativeName>
        <fullName evidence="5">Flagellar cap protein</fullName>
    </alternativeName>
</protein>
<keyword evidence="8" id="KW-0282">Flagellum</keyword>
<dbReference type="EMBL" id="NDXW01000001">
    <property type="protein sequence ID" value="RDH43569.1"/>
    <property type="molecule type" value="Genomic_DNA"/>
</dbReference>
<dbReference type="GO" id="GO:0071973">
    <property type="term" value="P:bacterial-type flagellum-dependent cell motility"/>
    <property type="evidence" value="ECO:0007669"/>
    <property type="project" value="TreeGrafter"/>
</dbReference>
<dbReference type="Proteomes" id="UP000257039">
    <property type="component" value="Unassembled WGS sequence"/>
</dbReference>
<dbReference type="GO" id="GO:0009421">
    <property type="term" value="C:bacterial-type flagellum filament cap"/>
    <property type="evidence" value="ECO:0007669"/>
    <property type="project" value="InterPro"/>
</dbReference>
<keyword evidence="8" id="KW-0966">Cell projection</keyword>
<keyword evidence="8" id="KW-0969">Cilium</keyword>
<comment type="subcellular location">
    <subcellularLocation>
        <location evidence="5">Secreted</location>
    </subcellularLocation>
    <subcellularLocation>
        <location evidence="5">Bacterial flagellum</location>
    </subcellularLocation>
</comment>
<evidence type="ECO:0000256" key="1">
    <source>
        <dbReference type="ARBA" id="ARBA00009764"/>
    </source>
</evidence>
<dbReference type="RefSeq" id="WP_094786876.1">
    <property type="nucleotide sequence ID" value="NZ_NDXW01000001.1"/>
</dbReference>
<name>A0A4P9VLX4_9GAMM</name>